<feature type="compositionally biased region" description="Polar residues" evidence="1">
    <location>
        <begin position="487"/>
        <end position="496"/>
    </location>
</feature>
<feature type="compositionally biased region" description="Basic and acidic residues" evidence="1">
    <location>
        <begin position="98"/>
        <end position="124"/>
    </location>
</feature>
<keyword evidence="4" id="KW-1185">Reference proteome</keyword>
<organism evidence="3 4">
    <name type="scientific">Fonsecaea pedrosoi CBS 271.37</name>
    <dbReference type="NCBI Taxonomy" id="1442368"/>
    <lineage>
        <taxon>Eukaryota</taxon>
        <taxon>Fungi</taxon>
        <taxon>Dikarya</taxon>
        <taxon>Ascomycota</taxon>
        <taxon>Pezizomycotina</taxon>
        <taxon>Eurotiomycetes</taxon>
        <taxon>Chaetothyriomycetidae</taxon>
        <taxon>Chaetothyriales</taxon>
        <taxon>Herpotrichiellaceae</taxon>
        <taxon>Fonsecaea</taxon>
    </lineage>
</organism>
<dbReference type="PANTHER" id="PTHR38788:SF3">
    <property type="entry name" value="CLR5 DOMAIN-CONTAINING PROTEIN"/>
    <property type="match status" value="1"/>
</dbReference>
<protein>
    <submittedName>
        <fullName evidence="3">Unplaced genomic scaffold supercont1.1, whole genome shotgun sequence</fullName>
    </submittedName>
</protein>
<evidence type="ECO:0000313" key="4">
    <source>
        <dbReference type="Proteomes" id="UP000053029"/>
    </source>
</evidence>
<reference evidence="3 4" key="1">
    <citation type="submission" date="2015-01" db="EMBL/GenBank/DDBJ databases">
        <title>The Genome Sequence of Fonsecaea pedrosoi CBS 271.37.</title>
        <authorList>
            <consortium name="The Broad Institute Genomics Platform"/>
            <person name="Cuomo C."/>
            <person name="de Hoog S."/>
            <person name="Gorbushina A."/>
            <person name="Stielow B."/>
            <person name="Teixiera M."/>
            <person name="Abouelleil A."/>
            <person name="Chapman S.B."/>
            <person name="Priest M."/>
            <person name="Young S.K."/>
            <person name="Wortman J."/>
            <person name="Nusbaum C."/>
            <person name="Birren B."/>
        </authorList>
    </citation>
    <scope>NUCLEOTIDE SEQUENCE [LARGE SCALE GENOMIC DNA]</scope>
    <source>
        <strain evidence="3 4">CBS 271.37</strain>
    </source>
</reference>
<evidence type="ECO:0000256" key="1">
    <source>
        <dbReference type="SAM" id="MobiDB-lite"/>
    </source>
</evidence>
<dbReference type="PANTHER" id="PTHR38788">
    <property type="entry name" value="CLR5 DOMAIN-CONTAINING PROTEIN"/>
    <property type="match status" value="1"/>
</dbReference>
<proteinExistence type="predicted"/>
<sequence>MASDDDLQALDTHHDEKDWESQKENFRICYIDNGMTRKEAAEYMKEHFNFSATPRQWERKIKQWGFSKYANREERLHQIAQTGKTVYDVSRPGRRPRSHVDERGNLQPHEDRNLRRFARRELSRSRSRSRSASFTDMPRPQFKQEISDPSANASIESPFDFNHLDLEMQRSSSNDGFHMASAQAGSGLQTFQPQIFQGHEPGAYGTSANPNSLPLPVGHNQWGQTQADGTHRFGAVGAQTNYTVFPDDPTSSQIAPVGGVPNGSQRFSVSANDPSFGFPITEPSVPSLSADFSQYVMAGTDMAMAPGILPEDMMTEQSRFNNTLPVPLGSETLNQTGFDNNPGIQFAVVDVDSTPMLAAADAAPLHPSLGIDDLFLEPGTGNDGPLQNDVLPLVEDYTRAVQAAALGFMNRSSHDNSMAAGDLAADLVQPSRAFLANMAVILDNFAKSQQRSLQSMKDTCRNLRQKNARLMQFINSNNDMQPMPSIEPQQSRSSLPPQGPIYGNMYTQNF</sequence>
<feature type="region of interest" description="Disordered" evidence="1">
    <location>
        <begin position="477"/>
        <end position="510"/>
    </location>
</feature>
<gene>
    <name evidence="3" type="ORF">Z517_00097</name>
</gene>
<dbReference type="OrthoDB" id="5986190at2759"/>
<accession>A0A0D2HJP7</accession>
<dbReference type="InterPro" id="IPR025676">
    <property type="entry name" value="Clr5_dom"/>
</dbReference>
<dbReference type="Proteomes" id="UP000053029">
    <property type="component" value="Unassembled WGS sequence"/>
</dbReference>
<feature type="domain" description="Clr5" evidence="2">
    <location>
        <begin position="16"/>
        <end position="68"/>
    </location>
</feature>
<dbReference type="RefSeq" id="XP_013288517.1">
    <property type="nucleotide sequence ID" value="XM_013433063.1"/>
</dbReference>
<dbReference type="VEuPathDB" id="FungiDB:Z517_00097"/>
<dbReference type="AlphaFoldDB" id="A0A0D2HJP7"/>
<feature type="region of interest" description="Disordered" evidence="1">
    <location>
        <begin position="85"/>
        <end position="157"/>
    </location>
</feature>
<dbReference type="Pfam" id="PF14420">
    <property type="entry name" value="Clr5"/>
    <property type="match status" value="1"/>
</dbReference>
<evidence type="ECO:0000259" key="2">
    <source>
        <dbReference type="Pfam" id="PF14420"/>
    </source>
</evidence>
<evidence type="ECO:0000313" key="3">
    <source>
        <dbReference type="EMBL" id="KIW84709.1"/>
    </source>
</evidence>
<name>A0A0D2HJP7_9EURO</name>
<dbReference type="HOGENOM" id="CLU_535444_0_0_1"/>
<dbReference type="GeneID" id="25299587"/>
<dbReference type="EMBL" id="KN846969">
    <property type="protein sequence ID" value="KIW84709.1"/>
    <property type="molecule type" value="Genomic_DNA"/>
</dbReference>